<sequence>MEARDEGAERVQKQLPLPVSLCIITRNESRFLTDCLLSAAPYVAEIIIVDTGSTDDTVAIGERLGAQVLSVAWTDDFAAARNASLAAAKQPWILVLDADERLEVHSTVEWSSLLEDEAQLGYFVQIYSWVGGDDSVVVTDAVCRLFRNDERIRFRGVIHEEVATRIMELGGARAVGFVAEAGTEAGAGTIAGAIAIWHEGYRDEVMAERDKSARNRRLLAIALQRNLGDLTLRYAAGTELFALGRYAEALEWLEPIELAGEETAGYGSDVLLKIIHACRAVGRLADAVRYGEAGTQRYRDFADMHDALAEVLLEQGDAVGALACARAALAAGSAPAHYSTAAGAGTYRSYCLAGAAFERMYHFDEAAKSYVEAIQARPDYAPAWQRLLLLGSLDSRLREWWIRAAKVLQSAGSQVAVAAFGNGMLLADMLCDLRLPDDAEQLWQAGFSSRVAGTDINESAGAQPSLFVQGIWQAQRGDMSGALQLWQQCTTQGGDTAELAGVYISVAVTGDIAEVQTEAVSGAEITRALLRLGAWPAWVRLQKTYAAQALTGAAGGVPSPLLFAALQRELPAALREQLRGAMRHRLAAGWLSAAGGSWRAAADDFAAAALDAAARPWQRRAAAAGLAAAFAAGARAAMNAAGHAGACLPALQSEDALPLILGTAVLPPK</sequence>
<gene>
    <name evidence="3" type="ORF">EJC50_02430</name>
</gene>
<feature type="domain" description="Glycosyltransferase 2-like" evidence="2">
    <location>
        <begin position="20"/>
        <end position="102"/>
    </location>
</feature>
<feature type="repeat" description="TPR" evidence="1">
    <location>
        <begin position="347"/>
        <end position="380"/>
    </location>
</feature>
<protein>
    <submittedName>
        <fullName evidence="3">Glycosyltransferase</fullName>
    </submittedName>
</protein>
<reference evidence="4" key="1">
    <citation type="submission" date="2018-12" db="EMBL/GenBank/DDBJ databases">
        <title>Genome sequence of Peanibacillus sp.</title>
        <authorList>
            <person name="Subramani G."/>
            <person name="Srinivasan S."/>
            <person name="Kim M.K."/>
        </authorList>
    </citation>
    <scope>NUCLEOTIDE SEQUENCE [LARGE SCALE GENOMIC DNA]</scope>
    <source>
        <strain evidence="4">18JY67-1</strain>
    </source>
</reference>
<keyword evidence="1" id="KW-0802">TPR repeat</keyword>
<evidence type="ECO:0000313" key="3">
    <source>
        <dbReference type="EMBL" id="AZN38660.1"/>
    </source>
</evidence>
<dbReference type="SUPFAM" id="SSF48452">
    <property type="entry name" value="TPR-like"/>
    <property type="match status" value="1"/>
</dbReference>
<accession>A0A3Q8X1Y9</accession>
<dbReference type="PANTHER" id="PTHR43630:SF2">
    <property type="entry name" value="GLYCOSYLTRANSFERASE"/>
    <property type="match status" value="1"/>
</dbReference>
<keyword evidence="4" id="KW-1185">Reference proteome</keyword>
<keyword evidence="3" id="KW-0808">Transferase</keyword>
<dbReference type="InterPro" id="IPR001173">
    <property type="entry name" value="Glyco_trans_2-like"/>
</dbReference>
<evidence type="ECO:0000313" key="4">
    <source>
        <dbReference type="Proteomes" id="UP000272528"/>
    </source>
</evidence>
<dbReference type="EMBL" id="CP034437">
    <property type="protein sequence ID" value="AZN38660.1"/>
    <property type="molecule type" value="Genomic_DNA"/>
</dbReference>
<dbReference type="KEGG" id="palb:EJC50_02430"/>
<organism evidence="3 4">
    <name type="scientific">Paenibacillus albus</name>
    <dbReference type="NCBI Taxonomy" id="2495582"/>
    <lineage>
        <taxon>Bacteria</taxon>
        <taxon>Bacillati</taxon>
        <taxon>Bacillota</taxon>
        <taxon>Bacilli</taxon>
        <taxon>Bacillales</taxon>
        <taxon>Paenibacillaceae</taxon>
        <taxon>Paenibacillus</taxon>
    </lineage>
</organism>
<dbReference type="OrthoDB" id="9815923at2"/>
<dbReference type="InterPro" id="IPR029044">
    <property type="entry name" value="Nucleotide-diphossugar_trans"/>
</dbReference>
<dbReference type="SMART" id="SM00028">
    <property type="entry name" value="TPR"/>
    <property type="match status" value="3"/>
</dbReference>
<dbReference type="Pfam" id="PF00535">
    <property type="entry name" value="Glycos_transf_2"/>
    <property type="match status" value="1"/>
</dbReference>
<dbReference type="SUPFAM" id="SSF53448">
    <property type="entry name" value="Nucleotide-diphospho-sugar transferases"/>
    <property type="match status" value="1"/>
</dbReference>
<dbReference type="PROSITE" id="PS50005">
    <property type="entry name" value="TPR"/>
    <property type="match status" value="1"/>
</dbReference>
<dbReference type="InterPro" id="IPR019734">
    <property type="entry name" value="TPR_rpt"/>
</dbReference>
<dbReference type="Gene3D" id="3.90.550.10">
    <property type="entry name" value="Spore Coat Polysaccharide Biosynthesis Protein SpsA, Chain A"/>
    <property type="match status" value="1"/>
</dbReference>
<name>A0A3Q8X1Y9_9BACL</name>
<dbReference type="Proteomes" id="UP000272528">
    <property type="component" value="Chromosome"/>
</dbReference>
<proteinExistence type="predicted"/>
<evidence type="ECO:0000256" key="1">
    <source>
        <dbReference type="PROSITE-ProRule" id="PRU00339"/>
    </source>
</evidence>
<dbReference type="Gene3D" id="1.25.40.10">
    <property type="entry name" value="Tetratricopeptide repeat domain"/>
    <property type="match status" value="1"/>
</dbReference>
<evidence type="ECO:0000259" key="2">
    <source>
        <dbReference type="Pfam" id="PF00535"/>
    </source>
</evidence>
<dbReference type="PANTHER" id="PTHR43630">
    <property type="entry name" value="POLY-BETA-1,6-N-ACETYL-D-GLUCOSAMINE SYNTHASE"/>
    <property type="match status" value="1"/>
</dbReference>
<dbReference type="AlphaFoldDB" id="A0A3Q8X1Y9"/>
<dbReference type="GO" id="GO:0016740">
    <property type="term" value="F:transferase activity"/>
    <property type="evidence" value="ECO:0007669"/>
    <property type="project" value="UniProtKB-KW"/>
</dbReference>
<dbReference type="RefSeq" id="WP_126011980.1">
    <property type="nucleotide sequence ID" value="NZ_CP034437.1"/>
</dbReference>
<dbReference type="InterPro" id="IPR011990">
    <property type="entry name" value="TPR-like_helical_dom_sf"/>
</dbReference>